<evidence type="ECO:0000313" key="2">
    <source>
        <dbReference type="Proteomes" id="UP000612282"/>
    </source>
</evidence>
<dbReference type="EMBL" id="BOMG01000082">
    <property type="protein sequence ID" value="GID58241.1"/>
    <property type="molecule type" value="Genomic_DNA"/>
</dbReference>
<organism evidence="1 2">
    <name type="scientific">Actinoplanes couchii</name>
    <dbReference type="NCBI Taxonomy" id="403638"/>
    <lineage>
        <taxon>Bacteria</taxon>
        <taxon>Bacillati</taxon>
        <taxon>Actinomycetota</taxon>
        <taxon>Actinomycetes</taxon>
        <taxon>Micromonosporales</taxon>
        <taxon>Micromonosporaceae</taxon>
        <taxon>Actinoplanes</taxon>
    </lineage>
</organism>
<evidence type="ECO:0000313" key="1">
    <source>
        <dbReference type="EMBL" id="GID58241.1"/>
    </source>
</evidence>
<proteinExistence type="predicted"/>
<reference evidence="1 2" key="1">
    <citation type="submission" date="2021-01" db="EMBL/GenBank/DDBJ databases">
        <title>Whole genome shotgun sequence of Actinoplanes couchii NBRC 106145.</title>
        <authorList>
            <person name="Komaki H."/>
            <person name="Tamura T."/>
        </authorList>
    </citation>
    <scope>NUCLEOTIDE SEQUENCE [LARGE SCALE GENOMIC DNA]</scope>
    <source>
        <strain evidence="1 2">NBRC 106145</strain>
    </source>
</reference>
<dbReference type="Proteomes" id="UP000612282">
    <property type="component" value="Unassembled WGS sequence"/>
</dbReference>
<gene>
    <name evidence="1" type="ORF">Aco03nite_066450</name>
</gene>
<keyword evidence="2" id="KW-1185">Reference proteome</keyword>
<sequence length="115" mass="12767">MFRIAGIPEGQVGRQDPGVALEQQVQQHRAGLRRDLQFTRSASATSFEQYEHLDAFPRFKRGHQGAARTLAPPFEAGRSMGSPAERATLLGLMEEAAKAFQAQDDLAFELMEHMP</sequence>
<protein>
    <submittedName>
        <fullName evidence="1">Uncharacterized protein</fullName>
    </submittedName>
</protein>
<name>A0ABQ3XIB7_9ACTN</name>
<comment type="caution">
    <text evidence="1">The sequence shown here is derived from an EMBL/GenBank/DDBJ whole genome shotgun (WGS) entry which is preliminary data.</text>
</comment>
<accession>A0ABQ3XIB7</accession>